<evidence type="ECO:0000256" key="6">
    <source>
        <dbReference type="ARBA" id="ARBA00022448"/>
    </source>
</evidence>
<keyword evidence="11 17" id="KW-1133">Transmembrane helix</keyword>
<evidence type="ECO:0000256" key="14">
    <source>
        <dbReference type="ARBA" id="ARBA00023136"/>
    </source>
</evidence>
<dbReference type="Proteomes" id="UP001142489">
    <property type="component" value="Unassembled WGS sequence"/>
</dbReference>
<comment type="similarity">
    <text evidence="3">Belongs to the complex I NDUFA3 subunit family.</text>
</comment>
<evidence type="ECO:0000256" key="10">
    <source>
        <dbReference type="ARBA" id="ARBA00022982"/>
    </source>
</evidence>
<evidence type="ECO:0000256" key="12">
    <source>
        <dbReference type="ARBA" id="ARBA00022990"/>
    </source>
</evidence>
<sequence>MSAFRRASEFLKIAWGYQPVIVASIGISIISVMLPVVSPWTKYTIMINEAIPYTYPVPVQDDGNMADIPTHPCDKEGPSLEWLKNL</sequence>
<evidence type="ECO:0000256" key="3">
    <source>
        <dbReference type="ARBA" id="ARBA00008253"/>
    </source>
</evidence>
<keyword evidence="10" id="KW-0249">Electron transport</keyword>
<dbReference type="OrthoDB" id="199366at2759"/>
<evidence type="ECO:0000256" key="16">
    <source>
        <dbReference type="ARBA" id="ARBA00032035"/>
    </source>
</evidence>
<keyword evidence="14 17" id="KW-0472">Membrane</keyword>
<dbReference type="EMBL" id="JAPFRF010000006">
    <property type="protein sequence ID" value="KAJ7329115.1"/>
    <property type="molecule type" value="Genomic_DNA"/>
</dbReference>
<dbReference type="GO" id="GO:0045271">
    <property type="term" value="C:respiratory chain complex I"/>
    <property type="evidence" value="ECO:0007669"/>
    <property type="project" value="InterPro"/>
</dbReference>
<evidence type="ECO:0000256" key="9">
    <source>
        <dbReference type="ARBA" id="ARBA00022792"/>
    </source>
</evidence>
<dbReference type="Pfam" id="PF14987">
    <property type="entry name" value="NADHdh_A3"/>
    <property type="match status" value="1"/>
</dbReference>
<comment type="subcellular location">
    <subcellularLocation>
        <location evidence="2">Mitochondrion inner membrane</location>
        <topology evidence="2">Single-pass membrane protein</topology>
    </subcellularLocation>
</comment>
<gene>
    <name evidence="18" type="ORF">JRQ81_015289</name>
</gene>
<dbReference type="GO" id="GO:0005743">
    <property type="term" value="C:mitochondrial inner membrane"/>
    <property type="evidence" value="ECO:0007669"/>
    <property type="project" value="UniProtKB-SubCell"/>
</dbReference>
<name>A0A9Q0XUI4_9SAUR</name>
<keyword evidence="7" id="KW-0679">Respiratory chain</keyword>
<evidence type="ECO:0000256" key="1">
    <source>
        <dbReference type="ARBA" id="ARBA00003195"/>
    </source>
</evidence>
<dbReference type="PANTHER" id="PTHR15221">
    <property type="entry name" value="NADH DEHYDROGENASE [UBIQUINONE] 1 ALPHA SUBCOMPLEX SUBUNIT 3"/>
    <property type="match status" value="1"/>
</dbReference>
<reference evidence="18" key="1">
    <citation type="journal article" date="2023" name="DNA Res.">
        <title>Chromosome-level genome assembly of Phrynocephalus forsythii using third-generation DNA sequencing and Hi-C analysis.</title>
        <authorList>
            <person name="Qi Y."/>
            <person name="Zhao W."/>
            <person name="Zhao Y."/>
            <person name="Niu C."/>
            <person name="Cao S."/>
            <person name="Zhang Y."/>
        </authorList>
    </citation>
    <scope>NUCLEOTIDE SEQUENCE</scope>
    <source>
        <tissue evidence="18">Muscle</tissue>
    </source>
</reference>
<keyword evidence="8 17" id="KW-0812">Transmembrane</keyword>
<keyword evidence="9" id="KW-0999">Mitochondrion inner membrane</keyword>
<proteinExistence type="inferred from homology"/>
<keyword evidence="13" id="KW-0496">Mitochondrion</keyword>
<evidence type="ECO:0000256" key="13">
    <source>
        <dbReference type="ARBA" id="ARBA00023128"/>
    </source>
</evidence>
<feature type="transmembrane region" description="Helical" evidence="17">
    <location>
        <begin position="20"/>
        <end position="37"/>
    </location>
</feature>
<keyword evidence="19" id="KW-1185">Reference proteome</keyword>
<evidence type="ECO:0000313" key="19">
    <source>
        <dbReference type="Proteomes" id="UP001142489"/>
    </source>
</evidence>
<keyword evidence="6" id="KW-0813">Transport</keyword>
<evidence type="ECO:0000256" key="2">
    <source>
        <dbReference type="ARBA" id="ARBA00004434"/>
    </source>
</evidence>
<comment type="function">
    <text evidence="1">Accessory subunit of the mitochondrial membrane respiratory chain NADH dehydrogenase (Complex I), that is believed not to be involved in catalysis. Complex I functions in the transfer of electrons from NADH to the respiratory chain. The immediate electron acceptor for the enzyme is believed to be ubiquinone.</text>
</comment>
<evidence type="ECO:0000256" key="15">
    <source>
        <dbReference type="ARBA" id="ARBA00031425"/>
    </source>
</evidence>
<evidence type="ECO:0000256" key="5">
    <source>
        <dbReference type="ARBA" id="ARBA00016391"/>
    </source>
</evidence>
<evidence type="ECO:0000313" key="18">
    <source>
        <dbReference type="EMBL" id="KAJ7329115.1"/>
    </source>
</evidence>
<dbReference type="PANTHER" id="PTHR15221:SF0">
    <property type="entry name" value="NADH DEHYDROGENASE [UBIQUINONE] 1 ALPHA SUBCOMPLEX SUBUNIT 3"/>
    <property type="match status" value="1"/>
</dbReference>
<accession>A0A9Q0XUI4</accession>
<keyword evidence="12" id="KW-0007">Acetylation</keyword>
<protein>
    <recommendedName>
        <fullName evidence="5">NADH dehydrogenase [ubiquinone] 1 alpha subcomplex subunit 3</fullName>
    </recommendedName>
    <alternativeName>
        <fullName evidence="15">Complex I-B9</fullName>
    </alternativeName>
    <alternativeName>
        <fullName evidence="16">NADH-ubiquinone oxidoreductase B9 subunit</fullName>
    </alternativeName>
</protein>
<evidence type="ECO:0000256" key="8">
    <source>
        <dbReference type="ARBA" id="ARBA00022692"/>
    </source>
</evidence>
<organism evidence="18 19">
    <name type="scientific">Phrynocephalus forsythii</name>
    <dbReference type="NCBI Taxonomy" id="171643"/>
    <lineage>
        <taxon>Eukaryota</taxon>
        <taxon>Metazoa</taxon>
        <taxon>Chordata</taxon>
        <taxon>Craniata</taxon>
        <taxon>Vertebrata</taxon>
        <taxon>Euteleostomi</taxon>
        <taxon>Lepidosauria</taxon>
        <taxon>Squamata</taxon>
        <taxon>Bifurcata</taxon>
        <taxon>Unidentata</taxon>
        <taxon>Episquamata</taxon>
        <taxon>Toxicofera</taxon>
        <taxon>Iguania</taxon>
        <taxon>Acrodonta</taxon>
        <taxon>Agamidae</taxon>
        <taxon>Agaminae</taxon>
        <taxon>Phrynocephalus</taxon>
    </lineage>
</organism>
<evidence type="ECO:0000256" key="17">
    <source>
        <dbReference type="SAM" id="Phobius"/>
    </source>
</evidence>
<comment type="subunit">
    <text evidence="4">Complex I is composed of 45 different subunits.</text>
</comment>
<comment type="caution">
    <text evidence="18">The sequence shown here is derived from an EMBL/GenBank/DDBJ whole genome shotgun (WGS) entry which is preliminary data.</text>
</comment>
<dbReference type="InterPro" id="IPR026626">
    <property type="entry name" value="NDUFA3"/>
</dbReference>
<dbReference type="AlphaFoldDB" id="A0A9Q0XUI4"/>
<evidence type="ECO:0000256" key="4">
    <source>
        <dbReference type="ARBA" id="ARBA00011533"/>
    </source>
</evidence>
<evidence type="ECO:0000256" key="7">
    <source>
        <dbReference type="ARBA" id="ARBA00022660"/>
    </source>
</evidence>
<evidence type="ECO:0000256" key="11">
    <source>
        <dbReference type="ARBA" id="ARBA00022989"/>
    </source>
</evidence>